<keyword evidence="3" id="KW-1185">Reference proteome</keyword>
<sequence>MDLTDKHCILYIQELLKSSRLSKHFGRLELKAYENDKRLCVTIIKEYVERTKLLRGNDSCFLISFQKPHKPIFTDTIGRWLKKVLAKSAFTCFSNHSFYRIIVDTISGTIKESFERAISPIFSDEEPEPEASQKASSSRQHDANNLTEDYDKVSLFGGDIENDEGLLELNSELDEFEGDNNSLLDQIRSGHVNTELSYKRRELMKFYLNPEFKPLCSRSRKSGQLLFGNDLPKTLQELKTTNKS</sequence>
<evidence type="ECO:0000256" key="1">
    <source>
        <dbReference type="SAM" id="MobiDB-lite"/>
    </source>
</evidence>
<feature type="compositionally biased region" description="Polar residues" evidence="1">
    <location>
        <begin position="133"/>
        <end position="143"/>
    </location>
</feature>
<evidence type="ECO:0000313" key="3">
    <source>
        <dbReference type="Proteomes" id="UP000001593"/>
    </source>
</evidence>
<gene>
    <name evidence="2" type="ORF">NEMVEDRAFT_v1g210660</name>
</gene>
<dbReference type="eggNOG" id="ENOG502SZ6P">
    <property type="taxonomic scope" value="Eukaryota"/>
</dbReference>
<feature type="region of interest" description="Disordered" evidence="1">
    <location>
        <begin position="122"/>
        <end position="143"/>
    </location>
</feature>
<dbReference type="AlphaFoldDB" id="A7SDM5"/>
<dbReference type="PANTHER" id="PTHR35617:SF3">
    <property type="entry name" value="CORE-BINDING (CB) DOMAIN-CONTAINING PROTEIN"/>
    <property type="match status" value="1"/>
</dbReference>
<reference evidence="2 3" key="1">
    <citation type="journal article" date="2007" name="Science">
        <title>Sea anemone genome reveals ancestral eumetazoan gene repertoire and genomic organization.</title>
        <authorList>
            <person name="Putnam N.H."/>
            <person name="Srivastava M."/>
            <person name="Hellsten U."/>
            <person name="Dirks B."/>
            <person name="Chapman J."/>
            <person name="Salamov A."/>
            <person name="Terry A."/>
            <person name="Shapiro H."/>
            <person name="Lindquist E."/>
            <person name="Kapitonov V.V."/>
            <person name="Jurka J."/>
            <person name="Genikhovich G."/>
            <person name="Grigoriev I.V."/>
            <person name="Lucas S.M."/>
            <person name="Steele R.E."/>
            <person name="Finnerty J.R."/>
            <person name="Technau U."/>
            <person name="Martindale M.Q."/>
            <person name="Rokhsar D.S."/>
        </authorList>
    </citation>
    <scope>NUCLEOTIDE SEQUENCE [LARGE SCALE GENOMIC DNA]</scope>
    <source>
        <strain evidence="3">CH2 X CH6</strain>
    </source>
</reference>
<name>A7SDM5_NEMVE</name>
<dbReference type="EMBL" id="DS469631">
    <property type="protein sequence ID" value="EDO38190.1"/>
    <property type="molecule type" value="Genomic_DNA"/>
</dbReference>
<dbReference type="InParanoid" id="A7SDM5"/>
<proteinExistence type="predicted"/>
<accession>A7SDM5</accession>
<organism evidence="2 3">
    <name type="scientific">Nematostella vectensis</name>
    <name type="common">Starlet sea anemone</name>
    <dbReference type="NCBI Taxonomy" id="45351"/>
    <lineage>
        <taxon>Eukaryota</taxon>
        <taxon>Metazoa</taxon>
        <taxon>Cnidaria</taxon>
        <taxon>Anthozoa</taxon>
        <taxon>Hexacorallia</taxon>
        <taxon>Actiniaria</taxon>
        <taxon>Edwardsiidae</taxon>
        <taxon>Nematostella</taxon>
    </lineage>
</organism>
<dbReference type="Proteomes" id="UP000001593">
    <property type="component" value="Unassembled WGS sequence"/>
</dbReference>
<dbReference type="PANTHER" id="PTHR35617">
    <property type="entry name" value="PHAGE_INTEGRASE DOMAIN-CONTAINING PROTEIN"/>
    <property type="match status" value="1"/>
</dbReference>
<dbReference type="HOGENOM" id="CLU_1139166_0_0_1"/>
<evidence type="ECO:0000313" key="2">
    <source>
        <dbReference type="EMBL" id="EDO38190.1"/>
    </source>
</evidence>
<protein>
    <submittedName>
        <fullName evidence="2">Uncharacterized protein</fullName>
    </submittedName>
</protein>